<evidence type="ECO:0000256" key="1">
    <source>
        <dbReference type="ARBA" id="ARBA00023172"/>
    </source>
</evidence>
<evidence type="ECO:0000259" key="2">
    <source>
        <dbReference type="PROSITE" id="PS51898"/>
    </source>
</evidence>
<keyword evidence="1" id="KW-0233">DNA recombination</keyword>
<sequence>MVANQLTLFPDELPARLNDTDRTAPWLLEPYSAPHWRMASTNKPEDIYDIDFEFIMADGVCLTKHPRLYHAVKEYAFLVRDGRYSKVDNADVHAALVRNVIKIARYLTDLGIYTFAEFTPYLVEKFVEFARYGTEAVLAVPEKIRAYIIRLASEQRERPTDFGGFPVQGQRASEGSPVPKHRTSFLDYDAVGQAIGLPGWILPHCPQARWHLVTAAIDHGVKVSTLPADEMPEIANVTVQNLTSWLDPIEGLYAMADVIGDDAIKRRPFPQGLAEVARTKGVGTVRTPTPPPRLALHLMENAAIWVVEHSDALIKAYERVAVRYRHAPPREGLAVSDVVDDEELPFEISIRQRQRGYSLSLGKAIRYLMTACFIVIATFTARRLEEILDLRVDSLRGNDLDGYFLEIYIEKTLQRKEAIPVPNVVAAAFKVLMKLSARAREAAGNDVIFQYSSIIGQNEKHFSFAAKSALDDFARFVEVPLPKAIGDAVALPWHWSPHQFRRFFAILYYYRWEGASINVLAHHLRHFNLEMTRVYVTKDPDVDAIWTDTEWGFNQAKARAIVSNHGFTGGMGKKLSKYGKLIMDKMRQMVLVIDPKEAGFRLKSFMQRSHLVLTPKPWVDCTCPRSRKAAERARCRAGKALPEGTVGPDFASANPTVCIECPWALISASKLPYYDGQAEELQFAVASAERAGTLFGDLEAANLVILNEVRDARAGKSSEDSILDYVE</sequence>
<dbReference type="AlphaFoldDB" id="A0AA42X216"/>
<dbReference type="GO" id="GO:0003677">
    <property type="term" value="F:DNA binding"/>
    <property type="evidence" value="ECO:0007669"/>
    <property type="project" value="InterPro"/>
</dbReference>
<gene>
    <name evidence="3" type="ORF">N5J77_22970</name>
</gene>
<dbReference type="GO" id="GO:0015074">
    <property type="term" value="P:DNA integration"/>
    <property type="evidence" value="ECO:0007669"/>
    <property type="project" value="InterPro"/>
</dbReference>
<comment type="caution">
    <text evidence="3">The sequence shown here is derived from an EMBL/GenBank/DDBJ whole genome shotgun (WGS) entry which is preliminary data.</text>
</comment>
<organism evidence="3 4">
    <name type="scientific">Sphingobium yanoikuyae</name>
    <name type="common">Sphingomonas yanoikuyae</name>
    <dbReference type="NCBI Taxonomy" id="13690"/>
    <lineage>
        <taxon>Bacteria</taxon>
        <taxon>Pseudomonadati</taxon>
        <taxon>Pseudomonadota</taxon>
        <taxon>Alphaproteobacteria</taxon>
        <taxon>Sphingomonadales</taxon>
        <taxon>Sphingomonadaceae</taxon>
        <taxon>Sphingobium</taxon>
    </lineage>
</organism>
<dbReference type="Gene3D" id="1.10.443.10">
    <property type="entry name" value="Intergrase catalytic core"/>
    <property type="match status" value="1"/>
</dbReference>
<evidence type="ECO:0000313" key="3">
    <source>
        <dbReference type="EMBL" id="MDH2133999.1"/>
    </source>
</evidence>
<name>A0AA42X216_SPHYA</name>
<dbReference type="GO" id="GO:0006310">
    <property type="term" value="P:DNA recombination"/>
    <property type="evidence" value="ECO:0007669"/>
    <property type="project" value="UniProtKB-KW"/>
</dbReference>
<dbReference type="InterPro" id="IPR011010">
    <property type="entry name" value="DNA_brk_join_enz"/>
</dbReference>
<evidence type="ECO:0000313" key="4">
    <source>
        <dbReference type="Proteomes" id="UP001162318"/>
    </source>
</evidence>
<dbReference type="EMBL" id="JAOCKX010000046">
    <property type="protein sequence ID" value="MDH2133999.1"/>
    <property type="molecule type" value="Genomic_DNA"/>
</dbReference>
<protein>
    <submittedName>
        <fullName evidence="3">Site-specific integrase</fullName>
    </submittedName>
</protein>
<proteinExistence type="predicted"/>
<dbReference type="Pfam" id="PF00589">
    <property type="entry name" value="Phage_integrase"/>
    <property type="match status" value="1"/>
</dbReference>
<dbReference type="RefSeq" id="WP_136187729.1">
    <property type="nucleotide sequence ID" value="NZ_JAOCKX010000046.1"/>
</dbReference>
<reference evidence="3" key="1">
    <citation type="submission" date="2022-09" db="EMBL/GenBank/DDBJ databases">
        <title>Intensive care unit water sources are persistently colonized with multi-drug resistant bacteria and are the site of extensive horizontal gene transfer of antibiotic resistance genes.</title>
        <authorList>
            <person name="Diorio-Toth L."/>
        </authorList>
    </citation>
    <scope>NUCLEOTIDE SEQUENCE</scope>
    <source>
        <strain evidence="3">GD03659</strain>
    </source>
</reference>
<dbReference type="InterPro" id="IPR013762">
    <property type="entry name" value="Integrase-like_cat_sf"/>
</dbReference>
<feature type="domain" description="Tyr recombinase" evidence="2">
    <location>
        <begin position="343"/>
        <end position="548"/>
    </location>
</feature>
<dbReference type="PROSITE" id="PS51898">
    <property type="entry name" value="TYR_RECOMBINASE"/>
    <property type="match status" value="1"/>
</dbReference>
<dbReference type="SUPFAM" id="SSF56349">
    <property type="entry name" value="DNA breaking-rejoining enzymes"/>
    <property type="match status" value="1"/>
</dbReference>
<accession>A0AA42X216</accession>
<dbReference type="CDD" id="cd00397">
    <property type="entry name" value="DNA_BRE_C"/>
    <property type="match status" value="1"/>
</dbReference>
<dbReference type="InterPro" id="IPR002104">
    <property type="entry name" value="Integrase_catalytic"/>
</dbReference>
<dbReference type="Proteomes" id="UP001162318">
    <property type="component" value="Unassembled WGS sequence"/>
</dbReference>